<proteinExistence type="predicted"/>
<evidence type="ECO:0000313" key="3">
    <source>
        <dbReference type="Proteomes" id="UP000494173"/>
    </source>
</evidence>
<feature type="region of interest" description="Disordered" evidence="1">
    <location>
        <begin position="101"/>
        <end position="127"/>
    </location>
</feature>
<feature type="region of interest" description="Disordered" evidence="1">
    <location>
        <begin position="171"/>
        <end position="212"/>
    </location>
</feature>
<reference evidence="2 3" key="1">
    <citation type="submission" date="2019-10" db="EMBL/GenBank/DDBJ databases">
        <authorList>
            <consortium name="Melissa Lawson"/>
            <person name="O'neill I."/>
        </authorList>
    </citation>
    <scope>NUCLEOTIDE SEQUENCE [LARGE SCALE GENOMIC DNA]</scope>
    <source>
        <strain evidence="2">LH_24</strain>
    </source>
</reference>
<dbReference type="Proteomes" id="UP000494173">
    <property type="component" value="Unassembled WGS sequence"/>
</dbReference>
<organism evidence="2 3">
    <name type="scientific">Bifidobacterium breve</name>
    <dbReference type="NCBI Taxonomy" id="1685"/>
    <lineage>
        <taxon>Bacteria</taxon>
        <taxon>Bacillati</taxon>
        <taxon>Actinomycetota</taxon>
        <taxon>Actinomycetes</taxon>
        <taxon>Bifidobacteriales</taxon>
        <taxon>Bifidobacteriaceae</taxon>
        <taxon>Bifidobacterium</taxon>
    </lineage>
</organism>
<comment type="caution">
    <text evidence="2">The sequence shown here is derived from an EMBL/GenBank/DDBJ whole genome shotgun (WGS) entry which is preliminary data.</text>
</comment>
<protein>
    <submittedName>
        <fullName evidence="2">Uncharacterized protein</fullName>
    </submittedName>
</protein>
<feature type="compositionally biased region" description="Basic and acidic residues" evidence="1">
    <location>
        <begin position="194"/>
        <end position="212"/>
    </location>
</feature>
<name>A0ABD7VSR0_BIFBR</name>
<evidence type="ECO:0000313" key="2">
    <source>
        <dbReference type="EMBL" id="VWQ22862.1"/>
    </source>
</evidence>
<evidence type="ECO:0000256" key="1">
    <source>
        <dbReference type="SAM" id="MobiDB-lite"/>
    </source>
</evidence>
<dbReference type="AlphaFoldDB" id="A0ABD7VSR0"/>
<accession>A0ABD7VSR0</accession>
<dbReference type="EMBL" id="CABWKB010000016">
    <property type="protein sequence ID" value="VWQ22862.1"/>
    <property type="molecule type" value="Genomic_DNA"/>
</dbReference>
<gene>
    <name evidence="2" type="ORF">BIFLH24_01537</name>
</gene>
<sequence>MAQHRNDDNAKGLLDLFTTIIDWASTVFDYTGGEMKGLDWGRLYDTYHRNAYPHDKIDKRVTELLEDPRSPTRKASSNTSSAAKRNANSCMCACSTRKPSAKSIPNKPAKPKQKAFQTAPCASPKTAAAPTPYGNSAKWMPTMSPHGAKAVTLPATIACYCARLTTGPKATGERRTIRMKKSVSASPRGSGDSLGHEVTESLLLKDRDSVRL</sequence>